<dbReference type="InterPro" id="IPR016166">
    <property type="entry name" value="FAD-bd_PCMH"/>
</dbReference>
<dbReference type="HOGENOM" id="CLU_018354_10_1_1"/>
<dbReference type="SUPFAM" id="SSF57016">
    <property type="entry name" value="Plant lectins/antimicrobial peptides"/>
    <property type="match status" value="1"/>
</dbReference>
<feature type="region of interest" description="Disordered" evidence="7">
    <location>
        <begin position="75"/>
        <end position="128"/>
    </location>
</feature>
<dbReference type="PROSITE" id="PS00862">
    <property type="entry name" value="OX2_COVAL_FAD"/>
    <property type="match status" value="1"/>
</dbReference>
<dbReference type="InterPro" id="IPR036318">
    <property type="entry name" value="FAD-bd_PCMH-like_sf"/>
</dbReference>
<dbReference type="InterPro" id="IPR006093">
    <property type="entry name" value="Oxy_OxRdtase_FAD_BS"/>
</dbReference>
<dbReference type="Pfam" id="PF08031">
    <property type="entry name" value="BBE"/>
    <property type="match status" value="1"/>
</dbReference>
<dbReference type="InterPro" id="IPR001002">
    <property type="entry name" value="Chitin-bd_1"/>
</dbReference>
<keyword evidence="6" id="KW-1015">Disulfide bond</keyword>
<dbReference type="EMBL" id="GL385402">
    <property type="protein sequence ID" value="EJT70302.1"/>
    <property type="molecule type" value="Genomic_DNA"/>
</dbReference>
<dbReference type="Pfam" id="PF00187">
    <property type="entry name" value="Chitin_bind_1"/>
    <property type="match status" value="1"/>
</dbReference>
<evidence type="ECO:0000256" key="3">
    <source>
        <dbReference type="ARBA" id="ARBA00022669"/>
    </source>
</evidence>
<dbReference type="Proteomes" id="UP000006039">
    <property type="component" value="Unassembled WGS sequence"/>
</dbReference>
<dbReference type="PANTHER" id="PTHR42973:SF15">
    <property type="entry name" value="FAD-BINDING PCMH-TYPE DOMAIN-CONTAINING PROTEIN"/>
    <property type="match status" value="1"/>
</dbReference>
<dbReference type="Gene3D" id="3.30.60.10">
    <property type="entry name" value="Endochitinase-like"/>
    <property type="match status" value="1"/>
</dbReference>
<dbReference type="Pfam" id="PF01565">
    <property type="entry name" value="FAD_binding_4"/>
    <property type="match status" value="1"/>
</dbReference>
<protein>
    <recommendedName>
        <fullName evidence="14">Glucooligosaccharide oxidase</fullName>
    </recommendedName>
</protein>
<keyword evidence="5" id="KW-0560">Oxidoreductase</keyword>
<dbReference type="PANTHER" id="PTHR42973">
    <property type="entry name" value="BINDING OXIDOREDUCTASE, PUTATIVE (AFU_ORTHOLOGUE AFUA_1G17690)-RELATED"/>
    <property type="match status" value="1"/>
</dbReference>
<dbReference type="GO" id="GO:0016491">
    <property type="term" value="F:oxidoreductase activity"/>
    <property type="evidence" value="ECO:0007669"/>
    <property type="project" value="UniProtKB-KW"/>
</dbReference>
<organism evidence="11">
    <name type="scientific">Gaeumannomyces tritici (strain R3-111a-1)</name>
    <name type="common">Wheat and barley take-all root rot fungus</name>
    <name type="synonym">Gaeumannomyces graminis var. tritici</name>
    <dbReference type="NCBI Taxonomy" id="644352"/>
    <lineage>
        <taxon>Eukaryota</taxon>
        <taxon>Fungi</taxon>
        <taxon>Dikarya</taxon>
        <taxon>Ascomycota</taxon>
        <taxon>Pezizomycotina</taxon>
        <taxon>Sordariomycetes</taxon>
        <taxon>Sordariomycetidae</taxon>
        <taxon>Magnaporthales</taxon>
        <taxon>Magnaporthaceae</taxon>
        <taxon>Gaeumannomyces</taxon>
    </lineage>
</organism>
<evidence type="ECO:0000259" key="10">
    <source>
        <dbReference type="PROSITE" id="PS51387"/>
    </source>
</evidence>
<dbReference type="PROSITE" id="PS50941">
    <property type="entry name" value="CHIT_BIND_I_2"/>
    <property type="match status" value="1"/>
</dbReference>
<feature type="signal peptide" evidence="8">
    <location>
        <begin position="1"/>
        <end position="21"/>
    </location>
</feature>
<dbReference type="InterPro" id="IPR036861">
    <property type="entry name" value="Endochitinase-like_sf"/>
</dbReference>
<evidence type="ECO:0000256" key="6">
    <source>
        <dbReference type="PROSITE-ProRule" id="PRU00261"/>
    </source>
</evidence>
<keyword evidence="13" id="KW-1185">Reference proteome</keyword>
<dbReference type="GO" id="GO:0008061">
    <property type="term" value="F:chitin binding"/>
    <property type="evidence" value="ECO:0007669"/>
    <property type="project" value="UniProtKB-UniRule"/>
</dbReference>
<dbReference type="InterPro" id="IPR050416">
    <property type="entry name" value="FAD-linked_Oxidoreductase"/>
</dbReference>
<comment type="similarity">
    <text evidence="1">Belongs to the oxygen-dependent FAD-linked oxidoreductase family.</text>
</comment>
<reference evidence="13" key="1">
    <citation type="submission" date="2010-07" db="EMBL/GenBank/DDBJ databases">
        <title>The genome sequence of Gaeumannomyces graminis var. tritici strain R3-111a-1.</title>
        <authorList>
            <consortium name="The Broad Institute Genome Sequencing Platform"/>
            <person name="Ma L.-J."/>
            <person name="Dead R."/>
            <person name="Young S."/>
            <person name="Zeng Q."/>
            <person name="Koehrsen M."/>
            <person name="Alvarado L."/>
            <person name="Berlin A."/>
            <person name="Chapman S.B."/>
            <person name="Chen Z."/>
            <person name="Freedman E."/>
            <person name="Gellesch M."/>
            <person name="Goldberg J."/>
            <person name="Griggs A."/>
            <person name="Gujja S."/>
            <person name="Heilman E.R."/>
            <person name="Heiman D."/>
            <person name="Hepburn T."/>
            <person name="Howarth C."/>
            <person name="Jen D."/>
            <person name="Larson L."/>
            <person name="Mehta T."/>
            <person name="Neiman D."/>
            <person name="Pearson M."/>
            <person name="Roberts A."/>
            <person name="Saif S."/>
            <person name="Shea T."/>
            <person name="Shenoy N."/>
            <person name="Sisk P."/>
            <person name="Stolte C."/>
            <person name="Sykes S."/>
            <person name="Walk T."/>
            <person name="White J."/>
            <person name="Yandava C."/>
            <person name="Haas B."/>
            <person name="Nusbaum C."/>
            <person name="Birren B."/>
        </authorList>
    </citation>
    <scope>NUCLEOTIDE SEQUENCE [LARGE SCALE GENOMIC DNA]</scope>
    <source>
        <strain evidence="13">R3-111a-1</strain>
    </source>
</reference>
<evidence type="ECO:0000313" key="11">
    <source>
        <dbReference type="EMBL" id="EJT70302.1"/>
    </source>
</evidence>
<sequence>MRASLLAVSAALLALPGLAFGARVSQEGNCGGKRGPTCLGSEFGDCCSQYGWCGSTSAYCDAGCQPGFGKCNGQGQGSSSSTSPSGTTTKTTAKTTAATTTTARSTNTNDLPITNTRSSTGTKTATSTSSSASASATFASILDCLTAKKLQFSSPNSPSYPQLSKPYNLRLPWKPLVIVLGTSVQDVQGAVACAALFKVKVQARSGGHSYAAFAQGGQDGSLVVDLAGLQTVSVDASSGVASVGGGVRLGNLASALYAQGQRAVSHGTCPGVGIGGHFTHGGFGYSSRAWGLALDSIVALDVVLANGTAVKASAAANADLFYALRGAAESFGIVTAFHLATQPAPGPVINWSVQLPDMFSSADRGARALLHVQDFARNASVVDANLGLGIYMDGETFSISGTYFGPRSRFDGVIKPELLRGLGAAPSGQSTEAVDWITSLTQLGGGGPLAQPTEAGAYDEHDTFLAKSLTVPEASPLTPAAARAYFQRIISSAASVGQAGGSWFTIINLYGGPGSRINAVSASASAYSHRSTLWVFQNYGSTGTAGGPSFPAAIGTYLQGLGDAIRSAMPGVEFAGYSNYVDPTLSAAQAHDQYYGASTYAKLLGLKSAFDPQGLFWNPQAIGA</sequence>
<reference evidence="12" key="4">
    <citation type="journal article" date="2015" name="G3 (Bethesda)">
        <title>Genome sequences of three phytopathogenic species of the Magnaporthaceae family of fungi.</title>
        <authorList>
            <person name="Okagaki L.H."/>
            <person name="Nunes C.C."/>
            <person name="Sailsbery J."/>
            <person name="Clay B."/>
            <person name="Brown D."/>
            <person name="John T."/>
            <person name="Oh Y."/>
            <person name="Young N."/>
            <person name="Fitzgerald M."/>
            <person name="Haas B.J."/>
            <person name="Zeng Q."/>
            <person name="Young S."/>
            <person name="Adiconis X."/>
            <person name="Fan L."/>
            <person name="Levin J.Z."/>
            <person name="Mitchell T.K."/>
            <person name="Okubara P.A."/>
            <person name="Farman M.L."/>
            <person name="Kohn L.M."/>
            <person name="Birren B."/>
            <person name="Ma L.-J."/>
            <person name="Dean R.A."/>
        </authorList>
    </citation>
    <scope>NUCLEOTIDE SEQUENCE</scope>
    <source>
        <strain evidence="12">R3-111a-1</strain>
    </source>
</reference>
<dbReference type="EnsemblFungi" id="EJT70302">
    <property type="protein sequence ID" value="EJT70302"/>
    <property type="gene ID" value="GGTG_12474"/>
</dbReference>
<proteinExistence type="inferred from homology"/>
<dbReference type="Gene3D" id="3.30.465.10">
    <property type="match status" value="1"/>
</dbReference>
<dbReference type="RefSeq" id="XP_009228636.1">
    <property type="nucleotide sequence ID" value="XM_009230372.1"/>
</dbReference>
<dbReference type="InterPro" id="IPR016169">
    <property type="entry name" value="FAD-bd_PCMH_sub2"/>
</dbReference>
<evidence type="ECO:0000256" key="5">
    <source>
        <dbReference type="ARBA" id="ARBA00023002"/>
    </source>
</evidence>
<gene>
    <name evidence="12" type="primary">20352932</name>
    <name evidence="11" type="ORF">GGTG_12474</name>
</gene>
<dbReference type="SUPFAM" id="SSF56176">
    <property type="entry name" value="FAD-binding/transporter-associated domain-like"/>
    <property type="match status" value="1"/>
</dbReference>
<evidence type="ECO:0000256" key="7">
    <source>
        <dbReference type="SAM" id="MobiDB-lite"/>
    </source>
</evidence>
<keyword evidence="3 6" id="KW-0147">Chitin-binding</keyword>
<feature type="compositionally biased region" description="Low complexity" evidence="7">
    <location>
        <begin position="78"/>
        <end position="128"/>
    </location>
</feature>
<feature type="domain" description="FAD-binding PCMH-type" evidence="10">
    <location>
        <begin position="171"/>
        <end position="344"/>
    </location>
</feature>
<dbReference type="Gene3D" id="3.40.462.20">
    <property type="match status" value="1"/>
</dbReference>
<dbReference type="GO" id="GO:0071949">
    <property type="term" value="F:FAD binding"/>
    <property type="evidence" value="ECO:0007669"/>
    <property type="project" value="InterPro"/>
</dbReference>
<evidence type="ECO:0000259" key="9">
    <source>
        <dbReference type="PROSITE" id="PS50941"/>
    </source>
</evidence>
<keyword evidence="4" id="KW-0274">FAD</keyword>
<dbReference type="VEuPathDB" id="FungiDB:GGTG_12474"/>
<reference evidence="11" key="3">
    <citation type="submission" date="2010-09" db="EMBL/GenBank/DDBJ databases">
        <title>Annotation of Gaeumannomyces graminis var. tritici R3-111a-1.</title>
        <authorList>
            <consortium name="The Broad Institute Genome Sequencing Platform"/>
            <person name="Ma L.-J."/>
            <person name="Dead R."/>
            <person name="Young S.K."/>
            <person name="Zeng Q."/>
            <person name="Gargeya S."/>
            <person name="Fitzgerald M."/>
            <person name="Haas B."/>
            <person name="Abouelleil A."/>
            <person name="Alvarado L."/>
            <person name="Arachchi H.M."/>
            <person name="Berlin A."/>
            <person name="Brown A."/>
            <person name="Chapman S.B."/>
            <person name="Chen Z."/>
            <person name="Dunbar C."/>
            <person name="Freedman E."/>
            <person name="Gearin G."/>
            <person name="Gellesch M."/>
            <person name="Goldberg J."/>
            <person name="Griggs A."/>
            <person name="Gujja S."/>
            <person name="Heiman D."/>
            <person name="Howarth C."/>
            <person name="Larson L."/>
            <person name="Lui A."/>
            <person name="MacDonald P.J.P."/>
            <person name="Mehta T."/>
            <person name="Montmayeur A."/>
            <person name="Murphy C."/>
            <person name="Neiman D."/>
            <person name="Pearson M."/>
            <person name="Priest M."/>
            <person name="Roberts A."/>
            <person name="Saif S."/>
            <person name="Shea T."/>
            <person name="Shenoy N."/>
            <person name="Sisk P."/>
            <person name="Stolte C."/>
            <person name="Sykes S."/>
            <person name="Yandava C."/>
            <person name="Wortman J."/>
            <person name="Nusbaum C."/>
            <person name="Birren B."/>
        </authorList>
    </citation>
    <scope>NUCLEOTIDE SEQUENCE</scope>
    <source>
        <strain evidence="11">R3-111a-1</strain>
    </source>
</reference>
<evidence type="ECO:0000256" key="2">
    <source>
        <dbReference type="ARBA" id="ARBA00022630"/>
    </source>
</evidence>
<feature type="domain" description="Chitin-binding type-1" evidence="9">
    <location>
        <begin position="27"/>
        <end position="73"/>
    </location>
</feature>
<evidence type="ECO:0008006" key="14">
    <source>
        <dbReference type="Google" id="ProtNLM"/>
    </source>
</evidence>
<reference evidence="11" key="2">
    <citation type="submission" date="2010-07" db="EMBL/GenBank/DDBJ databases">
        <authorList>
            <consortium name="The Broad Institute Genome Sequencing Platform"/>
            <consortium name="Broad Institute Genome Sequencing Center for Infectious Disease"/>
            <person name="Ma L.-J."/>
            <person name="Dead R."/>
            <person name="Young S."/>
            <person name="Zeng Q."/>
            <person name="Koehrsen M."/>
            <person name="Alvarado L."/>
            <person name="Berlin A."/>
            <person name="Chapman S.B."/>
            <person name="Chen Z."/>
            <person name="Freedman E."/>
            <person name="Gellesch M."/>
            <person name="Goldberg J."/>
            <person name="Griggs A."/>
            <person name="Gujja S."/>
            <person name="Heilman E.R."/>
            <person name="Heiman D."/>
            <person name="Hepburn T."/>
            <person name="Howarth C."/>
            <person name="Jen D."/>
            <person name="Larson L."/>
            <person name="Mehta T."/>
            <person name="Neiman D."/>
            <person name="Pearson M."/>
            <person name="Roberts A."/>
            <person name="Saif S."/>
            <person name="Shea T."/>
            <person name="Shenoy N."/>
            <person name="Sisk P."/>
            <person name="Stolte C."/>
            <person name="Sykes S."/>
            <person name="Walk T."/>
            <person name="White J."/>
            <person name="Yandava C."/>
            <person name="Haas B."/>
            <person name="Nusbaum C."/>
            <person name="Birren B."/>
        </authorList>
    </citation>
    <scope>NUCLEOTIDE SEQUENCE</scope>
    <source>
        <strain evidence="11">R3-111a-1</strain>
    </source>
</reference>
<keyword evidence="2" id="KW-0285">Flavoprotein</keyword>
<evidence type="ECO:0000313" key="13">
    <source>
        <dbReference type="Proteomes" id="UP000006039"/>
    </source>
</evidence>
<comment type="caution">
    <text evidence="6">Lacks conserved residue(s) required for the propagation of feature annotation.</text>
</comment>
<dbReference type="STRING" id="644352.J3PG48"/>
<accession>J3PG48</accession>
<feature type="chain" id="PRO_5015095322" description="Glucooligosaccharide oxidase" evidence="8">
    <location>
        <begin position="22"/>
        <end position="624"/>
    </location>
</feature>
<name>J3PG48_GAET3</name>
<evidence type="ECO:0000256" key="4">
    <source>
        <dbReference type="ARBA" id="ARBA00022827"/>
    </source>
</evidence>
<dbReference type="InterPro" id="IPR012951">
    <property type="entry name" value="BBE"/>
</dbReference>
<evidence type="ECO:0000256" key="8">
    <source>
        <dbReference type="SAM" id="SignalP"/>
    </source>
</evidence>
<dbReference type="eggNOG" id="ENOG502QVGN">
    <property type="taxonomic scope" value="Eukaryota"/>
</dbReference>
<dbReference type="CDD" id="cd11618">
    <property type="entry name" value="ChtBD1_1"/>
    <property type="match status" value="1"/>
</dbReference>
<dbReference type="InterPro" id="IPR006094">
    <property type="entry name" value="Oxid_FAD_bind_N"/>
</dbReference>
<dbReference type="SMART" id="SM00270">
    <property type="entry name" value="ChtBD1"/>
    <property type="match status" value="1"/>
</dbReference>
<dbReference type="AlphaFoldDB" id="J3PG48"/>
<keyword evidence="8" id="KW-0732">Signal</keyword>
<dbReference type="GeneID" id="20352932"/>
<feature type="disulfide bond" evidence="6">
    <location>
        <begin position="46"/>
        <end position="60"/>
    </location>
</feature>
<reference evidence="12" key="5">
    <citation type="submission" date="2018-04" db="UniProtKB">
        <authorList>
            <consortium name="EnsemblFungi"/>
        </authorList>
    </citation>
    <scope>IDENTIFICATION</scope>
    <source>
        <strain evidence="12">R3-111a-1</strain>
    </source>
</reference>
<evidence type="ECO:0000256" key="1">
    <source>
        <dbReference type="ARBA" id="ARBA00005466"/>
    </source>
</evidence>
<evidence type="ECO:0000313" key="12">
    <source>
        <dbReference type="EnsemblFungi" id="EJT70302"/>
    </source>
</evidence>
<dbReference type="PROSITE" id="PS51387">
    <property type="entry name" value="FAD_PCMH"/>
    <property type="match status" value="1"/>
</dbReference>
<dbReference type="OrthoDB" id="407275at2759"/>